<keyword evidence="2" id="KW-0812">Transmembrane</keyword>
<comment type="similarity">
    <text evidence="1">Belongs to the cytochrome P450 family.</text>
</comment>
<reference evidence="4" key="1">
    <citation type="journal article" date="2019" name="Int. J. Syst. Evol. Microbiol.">
        <title>The Global Catalogue of Microorganisms (GCM) 10K type strain sequencing project: providing services to taxonomists for standard genome sequencing and annotation.</title>
        <authorList>
            <consortium name="The Broad Institute Genomics Platform"/>
            <consortium name="The Broad Institute Genome Sequencing Center for Infectious Disease"/>
            <person name="Wu L."/>
            <person name="Ma J."/>
        </authorList>
    </citation>
    <scope>NUCLEOTIDE SEQUENCE [LARGE SCALE GENOMIC DNA]</scope>
    <source>
        <strain evidence="4">CGMCC 4.7645</strain>
    </source>
</reference>
<organism evidence="3 4">
    <name type="scientific">Amycolatopsis pigmentata</name>
    <dbReference type="NCBI Taxonomy" id="450801"/>
    <lineage>
        <taxon>Bacteria</taxon>
        <taxon>Bacillati</taxon>
        <taxon>Actinomycetota</taxon>
        <taxon>Actinomycetes</taxon>
        <taxon>Pseudonocardiales</taxon>
        <taxon>Pseudonocardiaceae</taxon>
        <taxon>Amycolatopsis</taxon>
    </lineage>
</organism>
<dbReference type="SUPFAM" id="SSF48264">
    <property type="entry name" value="Cytochrome P450"/>
    <property type="match status" value="1"/>
</dbReference>
<dbReference type="InterPro" id="IPR036396">
    <property type="entry name" value="Cyt_P450_sf"/>
</dbReference>
<dbReference type="Gene3D" id="1.10.630.10">
    <property type="entry name" value="Cytochrome P450"/>
    <property type="match status" value="1"/>
</dbReference>
<dbReference type="PANTHER" id="PTHR46696:SF1">
    <property type="entry name" value="CYTOCHROME P450 YJIB-RELATED"/>
    <property type="match status" value="1"/>
</dbReference>
<evidence type="ECO:0000256" key="1">
    <source>
        <dbReference type="ARBA" id="ARBA00010617"/>
    </source>
</evidence>
<keyword evidence="4" id="KW-1185">Reference proteome</keyword>
<dbReference type="InterPro" id="IPR002397">
    <property type="entry name" value="Cyt_P450_B"/>
</dbReference>
<dbReference type="EMBL" id="JBHUKR010000021">
    <property type="protein sequence ID" value="MFD2420944.1"/>
    <property type="molecule type" value="Genomic_DNA"/>
</dbReference>
<keyword evidence="2" id="KW-0472">Membrane</keyword>
<proteinExistence type="inferred from homology"/>
<gene>
    <name evidence="3" type="ORF">ACFSXZ_31900</name>
</gene>
<dbReference type="PROSITE" id="PS00086">
    <property type="entry name" value="CYTOCHROME_P450"/>
    <property type="match status" value="1"/>
</dbReference>
<feature type="transmembrane region" description="Helical" evidence="2">
    <location>
        <begin position="235"/>
        <end position="262"/>
    </location>
</feature>
<dbReference type="PANTHER" id="PTHR46696">
    <property type="entry name" value="P450, PUTATIVE (EUROFUNG)-RELATED"/>
    <property type="match status" value="1"/>
</dbReference>
<dbReference type="Proteomes" id="UP001597417">
    <property type="component" value="Unassembled WGS sequence"/>
</dbReference>
<evidence type="ECO:0000256" key="2">
    <source>
        <dbReference type="SAM" id="Phobius"/>
    </source>
</evidence>
<dbReference type="InterPro" id="IPR017972">
    <property type="entry name" value="Cyt_P450_CS"/>
</dbReference>
<dbReference type="PRINTS" id="PR00359">
    <property type="entry name" value="BP450"/>
</dbReference>
<evidence type="ECO:0000313" key="3">
    <source>
        <dbReference type="EMBL" id="MFD2420944.1"/>
    </source>
</evidence>
<comment type="caution">
    <text evidence="3">The sequence shown here is derived from an EMBL/GenBank/DDBJ whole genome shotgun (WGS) entry which is preliminary data.</text>
</comment>
<protein>
    <submittedName>
        <fullName evidence="3">Cytochrome P450</fullName>
    </submittedName>
</protein>
<accession>A0ABW5G3K7</accession>
<name>A0ABW5G3K7_9PSEU</name>
<dbReference type="RefSeq" id="WP_378269259.1">
    <property type="nucleotide sequence ID" value="NZ_JBHUKR010000021.1"/>
</dbReference>
<keyword evidence="2" id="KW-1133">Transmembrane helix</keyword>
<sequence>MTPLSRDRALEDFTGLVLLPEVNQSPDPQAVYDRLRKQWGEIAPVQLEPGIPAWLVMGYREIIQVARNDRLFSRSAANWRYFDTLQNPESTLAALMTPRDHAYYANGDEHRRLRAPLDDGLDALDEHRISRETQAICRELIATFADHGEADLVAEYAVLVPMLSVARWFGIGTDEGYRLTEAVLWAFSAGPQSQKGVEIIIEILTNLMQSHKDDPADDMTTSFLRHDDLRNDIEVAFSIILVIMAGYQATIAWIAQTLRLILTDPRFGSRLRGGRLGLDDALDEVLWRQSPAANMVGGYALADTEIAGQRIRKGDAVFLCYAAANTDPRVHSDDPWLAIGNRAHLSFGTGPHVCPAQRPSRIIARIGVETVLTRLHDLKLAVPADEITNLHSLWAVSPESLPVRFSGSA</sequence>
<evidence type="ECO:0000313" key="4">
    <source>
        <dbReference type="Proteomes" id="UP001597417"/>
    </source>
</evidence>